<dbReference type="SUPFAM" id="SSF52821">
    <property type="entry name" value="Rhodanese/Cell cycle control phosphatase"/>
    <property type="match status" value="1"/>
</dbReference>
<evidence type="ECO:0000313" key="2">
    <source>
        <dbReference type="EMBL" id="OOZ40685.1"/>
    </source>
</evidence>
<proteinExistence type="predicted"/>
<dbReference type="EMBL" id="MPRL01000019">
    <property type="protein sequence ID" value="OOZ40685.1"/>
    <property type="molecule type" value="Genomic_DNA"/>
</dbReference>
<evidence type="ECO:0000313" key="3">
    <source>
        <dbReference type="Proteomes" id="UP000191110"/>
    </source>
</evidence>
<reference evidence="2 3" key="1">
    <citation type="submission" date="2016-11" db="EMBL/GenBank/DDBJ databases">
        <title>Mixed transmission modes and dynamic genome evolution in an obligate animal-bacterial symbiosis.</title>
        <authorList>
            <person name="Russell S.L."/>
            <person name="Corbett-Detig R.B."/>
            <person name="Cavanaugh C.M."/>
        </authorList>
    </citation>
    <scope>NUCLEOTIDE SEQUENCE [LARGE SCALE GENOMIC DNA]</scope>
    <source>
        <strain evidence="2">Sveles-Q1</strain>
    </source>
</reference>
<dbReference type="Gene3D" id="3.40.250.10">
    <property type="entry name" value="Rhodanese-like domain"/>
    <property type="match status" value="1"/>
</dbReference>
<dbReference type="OrthoDB" id="9791096at2"/>
<dbReference type="GO" id="GO:0004792">
    <property type="term" value="F:thiosulfate-cyanide sulfurtransferase activity"/>
    <property type="evidence" value="ECO:0007669"/>
    <property type="project" value="TreeGrafter"/>
</dbReference>
<protein>
    <submittedName>
        <fullName evidence="2">Sulfurtransferase</fullName>
    </submittedName>
</protein>
<dbReference type="PANTHER" id="PTHR44086">
    <property type="entry name" value="THIOSULFATE SULFURTRANSFERASE RDL2, MITOCHONDRIAL-RELATED"/>
    <property type="match status" value="1"/>
</dbReference>
<dbReference type="PANTHER" id="PTHR44086:SF10">
    <property type="entry name" value="THIOSULFATE SULFURTRANSFERASE_RHODANESE-LIKE DOMAIN-CONTAINING PROTEIN 3"/>
    <property type="match status" value="1"/>
</dbReference>
<organism evidence="2 3">
    <name type="scientific">Solemya pervernicosa gill symbiont</name>
    <dbReference type="NCBI Taxonomy" id="642797"/>
    <lineage>
        <taxon>Bacteria</taxon>
        <taxon>Pseudomonadati</taxon>
        <taxon>Pseudomonadota</taxon>
        <taxon>Gammaproteobacteria</taxon>
        <taxon>sulfur-oxidizing symbionts</taxon>
    </lineage>
</organism>
<dbReference type="PROSITE" id="PS50206">
    <property type="entry name" value="RHODANESE_3"/>
    <property type="match status" value="1"/>
</dbReference>
<comment type="caution">
    <text evidence="2">The sequence shown here is derived from an EMBL/GenBank/DDBJ whole genome shotgun (WGS) entry which is preliminary data.</text>
</comment>
<dbReference type="InterPro" id="IPR001763">
    <property type="entry name" value="Rhodanese-like_dom"/>
</dbReference>
<keyword evidence="2" id="KW-0808">Transferase</keyword>
<dbReference type="InterPro" id="IPR036873">
    <property type="entry name" value="Rhodanese-like_dom_sf"/>
</dbReference>
<gene>
    <name evidence="2" type="ORF">BOW53_06645</name>
</gene>
<sequence length="157" mass="18549">MQHFIDLMKDCLGEIKEIFPWDLEEWFEEGKELMILDVREPYEFDAMHIPNSINVPRGILESACDYDYEETIPELVQAREREIVIVCRSGYRSILAASSMQRLGYEHVYSLKTGVRGWMEYEQPLVDTDEKPVDEDAADEYFSVRLRPEQMSSHYKK</sequence>
<dbReference type="CDD" id="cd00158">
    <property type="entry name" value="RHOD"/>
    <property type="match status" value="1"/>
</dbReference>
<dbReference type="Pfam" id="PF00581">
    <property type="entry name" value="Rhodanese"/>
    <property type="match status" value="1"/>
</dbReference>
<feature type="domain" description="Rhodanese" evidence="1">
    <location>
        <begin position="29"/>
        <end position="127"/>
    </location>
</feature>
<dbReference type="Proteomes" id="UP000191110">
    <property type="component" value="Unassembled WGS sequence"/>
</dbReference>
<name>A0A1T2L6E6_9GAMM</name>
<accession>A0A1T2L6E6</accession>
<evidence type="ECO:0000259" key="1">
    <source>
        <dbReference type="PROSITE" id="PS50206"/>
    </source>
</evidence>
<dbReference type="AlphaFoldDB" id="A0A1T2L6E6"/>
<dbReference type="RefSeq" id="WP_078483302.1">
    <property type="nucleotide sequence ID" value="NZ_MPRL01000019.1"/>
</dbReference>
<keyword evidence="3" id="KW-1185">Reference proteome</keyword>
<dbReference type="SMART" id="SM00450">
    <property type="entry name" value="RHOD"/>
    <property type="match status" value="1"/>
</dbReference>